<name>C4J0P2_MAIZE</name>
<dbReference type="EMBL" id="BT084389">
    <property type="protein sequence ID" value="ACR34742.1"/>
    <property type="molecule type" value="mRNA"/>
</dbReference>
<reference evidence="1" key="2">
    <citation type="submission" date="2012-06" db="EMBL/GenBank/DDBJ databases">
        <authorList>
            <person name="Yu Y."/>
            <person name="Currie J."/>
            <person name="Lomeli R."/>
            <person name="Angelova A."/>
            <person name="Collura K."/>
            <person name="Wissotski M."/>
            <person name="Campos D."/>
            <person name="Kudrna D."/>
            <person name="Golser W."/>
            <person name="Ashely E."/>
            <person name="Descour A."/>
            <person name="Fernandes J."/>
            <person name="Soderlund C."/>
            <person name="Walbot V."/>
        </authorList>
    </citation>
    <scope>NUCLEOTIDE SEQUENCE</scope>
    <source>
        <strain evidence="1">B73</strain>
    </source>
</reference>
<accession>C4J0P2</accession>
<dbReference type="HOGENOM" id="CLU_3090144_0_0_1"/>
<reference evidence="1" key="1">
    <citation type="journal article" date="2009" name="PLoS Genet.">
        <title>Sequencing, mapping, and analysis of 27,455 maize full-length cDNAs.</title>
        <authorList>
            <person name="Soderlund C."/>
            <person name="Descour A."/>
            <person name="Kudrna D."/>
            <person name="Bomhoff M."/>
            <person name="Boyd L."/>
            <person name="Currie J."/>
            <person name="Angelova A."/>
            <person name="Collura K."/>
            <person name="Wissotski M."/>
            <person name="Ashley E."/>
            <person name="Morrow D."/>
            <person name="Fernandes J."/>
            <person name="Walbot V."/>
            <person name="Yu Y."/>
        </authorList>
    </citation>
    <scope>NUCLEOTIDE SEQUENCE</scope>
    <source>
        <strain evidence="1">B73</strain>
    </source>
</reference>
<sequence>MTRRNHQAVCRYSIISNKVVYQKLLPPEKENIEKIELTFFCHLIIMYSLKYI</sequence>
<protein>
    <submittedName>
        <fullName evidence="1">Uncharacterized protein</fullName>
    </submittedName>
</protein>
<proteinExistence type="evidence at transcript level"/>
<dbReference type="AlphaFoldDB" id="C4J0P2"/>
<evidence type="ECO:0000313" key="1">
    <source>
        <dbReference type="EMBL" id="ACR34742.1"/>
    </source>
</evidence>
<organism evidence="1">
    <name type="scientific">Zea mays</name>
    <name type="common">Maize</name>
    <dbReference type="NCBI Taxonomy" id="4577"/>
    <lineage>
        <taxon>Eukaryota</taxon>
        <taxon>Viridiplantae</taxon>
        <taxon>Streptophyta</taxon>
        <taxon>Embryophyta</taxon>
        <taxon>Tracheophyta</taxon>
        <taxon>Spermatophyta</taxon>
        <taxon>Magnoliopsida</taxon>
        <taxon>Liliopsida</taxon>
        <taxon>Poales</taxon>
        <taxon>Poaceae</taxon>
        <taxon>PACMAD clade</taxon>
        <taxon>Panicoideae</taxon>
        <taxon>Andropogonodae</taxon>
        <taxon>Andropogoneae</taxon>
        <taxon>Tripsacinae</taxon>
        <taxon>Zea</taxon>
    </lineage>
</organism>